<protein>
    <submittedName>
        <fullName evidence="1">Uncharacterized protein</fullName>
    </submittedName>
</protein>
<dbReference type="Proteomes" id="UP000222485">
    <property type="component" value="Genome"/>
</dbReference>
<accession>A0A1V0EDM7</accession>
<sequence length="258" mass="26637">MAIQNPHSTTPGAMPHLTPGEIGVNKADDILWFRSQGRRVPIILSDLDRAPPADGYVGAPLTLVDGAPAWNVKLLPSSIVSGAVKVDLPPAAGLHAVPSVLLQGLGADRALAANDLDLTPFYVRSDSITLTHLAFSVRSAGAPAMRVGIVDSFGVVQADILVAAPVVGANVVALSPVLTLQRGVYRTILATTGAVTVGIATGARMEQGWDIIADAPSFIRGYSGSKNTGGGIGSLPALTPRRDPTPGQDHAVLLRWTA</sequence>
<name>A0A1V0EDM7_9CAUD</name>
<organism evidence="1 2">
    <name type="scientific">Caulobacter phage Ccr32</name>
    <dbReference type="NCBI Taxonomy" id="1959738"/>
    <lineage>
        <taxon>Viruses</taxon>
        <taxon>Duplodnaviria</taxon>
        <taxon>Heunggongvirae</taxon>
        <taxon>Uroviricota</taxon>
        <taxon>Caudoviricetes</taxon>
        <taxon>Jeanschmidtviridae</taxon>
        <taxon>Shapirovirus</taxon>
        <taxon>Shapirovirus cbk</taxon>
    </lineage>
</organism>
<evidence type="ECO:0000313" key="1">
    <source>
        <dbReference type="EMBL" id="ARB14998.1"/>
    </source>
</evidence>
<dbReference type="EMBL" id="KY555146">
    <property type="protein sequence ID" value="ARB14998.1"/>
    <property type="molecule type" value="Genomic_DNA"/>
</dbReference>
<proteinExistence type="predicted"/>
<gene>
    <name evidence="1" type="ORF">Ccr32_gp079</name>
</gene>
<evidence type="ECO:0000313" key="2">
    <source>
        <dbReference type="Proteomes" id="UP000222485"/>
    </source>
</evidence>
<reference evidence="2" key="1">
    <citation type="journal article" date="2017" name="Curr. Microbiol.">
        <title>Genomic Diversity of Type B3 Bacteriophages of Caulobacter crescentus.</title>
        <authorList>
            <person name="Ash K.T."/>
            <person name="Drake K.M."/>
            <person name="Gibbs W.S."/>
            <person name="Ely B."/>
        </authorList>
    </citation>
    <scope>NUCLEOTIDE SEQUENCE [LARGE SCALE GENOMIC DNA]</scope>
</reference>